<name>A0A919EC72_9ACTN</name>
<sequence>MEFRLLGPLEVQRDNEVLDLGPPKRRALLLRLLLANGQTVGVDRLCDDLWDGSPPPSAMSSVHAHISRLRMVLEPERARKEQAKVLRSVPTGYALRVPPDMLDSVRFERMVQQAHALSSRGRIGEARQEAERSLGVWRGAPLLDAYQHRFAEGEAARLEALKLSVEELCTTLLLQEGQIAQAIIGAERLIERDPLREASWAMLMRALYFAGRHAEALQRYETVRALLARDLGLDPGPALRETQMAILRHDTTTLRPPPQRILLAAAPPGETVTPPNAAGPSLPGRERELTRLSGLLRDAATGHTRWAVVTGAPGTGKTRIADELVKSAAAAGFDTAYARCTGNTGPQSGVRDRTLDRLVRTMDTLTDTAEARPAFCVLEDVHRASADVREFLSSYARSVRHASLCVLLTASDAPGPDTERLLAELAVCDAEQIELAPLTESDVRQIVSTEADGAVPADMAPEMFALSGGNPFLLTQLVKQAASRRDTPDERLPVPPAIQSIVRARLAGLSPAARQVVECAAVSGDEPDMELVSQLAEMRIGVVLELADQAVAARLLSWDESRLTQASGGYRFTAGVLLRGVLMQLSPARRQILHARAARLLAARTGWDDQDIATHVVMAGPALPAEESERALRFVSASVGLPRAVAVGSDRRA</sequence>
<dbReference type="Pfam" id="PF03704">
    <property type="entry name" value="BTAD"/>
    <property type="match status" value="1"/>
</dbReference>
<keyword evidence="5" id="KW-0804">Transcription</keyword>
<keyword evidence="9" id="KW-1185">Reference proteome</keyword>
<dbReference type="InterPro" id="IPR011990">
    <property type="entry name" value="TPR-like_helical_dom_sf"/>
</dbReference>
<comment type="similarity">
    <text evidence="1">Belongs to the AfsR/DnrI/RedD regulatory family.</text>
</comment>
<dbReference type="SUPFAM" id="SSF46894">
    <property type="entry name" value="C-terminal effector domain of the bipartite response regulators"/>
    <property type="match status" value="1"/>
</dbReference>
<evidence type="ECO:0000313" key="9">
    <source>
        <dbReference type="Proteomes" id="UP000630718"/>
    </source>
</evidence>
<dbReference type="SMART" id="SM01043">
    <property type="entry name" value="BTAD"/>
    <property type="match status" value="1"/>
</dbReference>
<dbReference type="Gene3D" id="1.25.40.10">
    <property type="entry name" value="Tetratricopeptide repeat domain"/>
    <property type="match status" value="1"/>
</dbReference>
<feature type="DNA-binding region" description="OmpR/PhoB-type" evidence="6">
    <location>
        <begin position="1"/>
        <end position="97"/>
    </location>
</feature>
<evidence type="ECO:0000256" key="1">
    <source>
        <dbReference type="ARBA" id="ARBA00005820"/>
    </source>
</evidence>
<dbReference type="InterPro" id="IPR016032">
    <property type="entry name" value="Sig_transdc_resp-reg_C-effctor"/>
</dbReference>
<dbReference type="PROSITE" id="PS51755">
    <property type="entry name" value="OMPR_PHOB"/>
    <property type="match status" value="1"/>
</dbReference>
<evidence type="ECO:0000256" key="6">
    <source>
        <dbReference type="PROSITE-ProRule" id="PRU01091"/>
    </source>
</evidence>
<evidence type="ECO:0000256" key="5">
    <source>
        <dbReference type="ARBA" id="ARBA00023163"/>
    </source>
</evidence>
<dbReference type="Gene3D" id="1.10.10.10">
    <property type="entry name" value="Winged helix-like DNA-binding domain superfamily/Winged helix DNA-binding domain"/>
    <property type="match status" value="1"/>
</dbReference>
<keyword evidence="4 6" id="KW-0238">DNA-binding</keyword>
<dbReference type="GO" id="GO:0000160">
    <property type="term" value="P:phosphorelay signal transduction system"/>
    <property type="evidence" value="ECO:0007669"/>
    <property type="project" value="UniProtKB-KW"/>
</dbReference>
<dbReference type="SUPFAM" id="SSF48452">
    <property type="entry name" value="TPR-like"/>
    <property type="match status" value="1"/>
</dbReference>
<dbReference type="InterPro" id="IPR005158">
    <property type="entry name" value="BTAD"/>
</dbReference>
<keyword evidence="3" id="KW-0805">Transcription regulation</keyword>
<dbReference type="SUPFAM" id="SSF52540">
    <property type="entry name" value="P-loop containing nucleoside triphosphate hydrolases"/>
    <property type="match status" value="1"/>
</dbReference>
<dbReference type="Pfam" id="PF00486">
    <property type="entry name" value="Trans_reg_C"/>
    <property type="match status" value="1"/>
</dbReference>
<accession>A0A919EC72</accession>
<evidence type="ECO:0000259" key="7">
    <source>
        <dbReference type="PROSITE" id="PS51755"/>
    </source>
</evidence>
<evidence type="ECO:0000313" key="8">
    <source>
        <dbReference type="EMBL" id="GHF34337.1"/>
    </source>
</evidence>
<dbReference type="GO" id="GO:0003677">
    <property type="term" value="F:DNA binding"/>
    <property type="evidence" value="ECO:0007669"/>
    <property type="project" value="UniProtKB-UniRule"/>
</dbReference>
<evidence type="ECO:0000256" key="2">
    <source>
        <dbReference type="ARBA" id="ARBA00023012"/>
    </source>
</evidence>
<organism evidence="8 9">
    <name type="scientific">Streptomyces fumanus</name>
    <dbReference type="NCBI Taxonomy" id="67302"/>
    <lineage>
        <taxon>Bacteria</taxon>
        <taxon>Bacillati</taxon>
        <taxon>Actinomycetota</taxon>
        <taxon>Actinomycetes</taxon>
        <taxon>Kitasatosporales</taxon>
        <taxon>Streptomycetaceae</taxon>
        <taxon>Streptomyces</taxon>
    </lineage>
</organism>
<feature type="domain" description="OmpR/PhoB-type" evidence="7">
    <location>
        <begin position="1"/>
        <end position="97"/>
    </location>
</feature>
<protein>
    <recommendedName>
        <fullName evidence="7">OmpR/PhoB-type domain-containing protein</fullName>
    </recommendedName>
</protein>
<dbReference type="EMBL" id="BNBI01000024">
    <property type="protein sequence ID" value="GHF34337.1"/>
    <property type="molecule type" value="Genomic_DNA"/>
</dbReference>
<keyword evidence="2" id="KW-0902">Two-component regulatory system</keyword>
<dbReference type="InterPro" id="IPR036388">
    <property type="entry name" value="WH-like_DNA-bd_sf"/>
</dbReference>
<dbReference type="InterPro" id="IPR051677">
    <property type="entry name" value="AfsR-DnrI-RedD_regulator"/>
</dbReference>
<dbReference type="PANTHER" id="PTHR35807">
    <property type="entry name" value="TRANSCRIPTIONAL REGULATOR REDD-RELATED"/>
    <property type="match status" value="1"/>
</dbReference>
<dbReference type="CDD" id="cd15831">
    <property type="entry name" value="BTAD"/>
    <property type="match status" value="1"/>
</dbReference>
<evidence type="ECO:0000256" key="4">
    <source>
        <dbReference type="ARBA" id="ARBA00023125"/>
    </source>
</evidence>
<dbReference type="GO" id="GO:0006355">
    <property type="term" value="P:regulation of DNA-templated transcription"/>
    <property type="evidence" value="ECO:0007669"/>
    <property type="project" value="InterPro"/>
</dbReference>
<dbReference type="PANTHER" id="PTHR35807:SF1">
    <property type="entry name" value="TRANSCRIPTIONAL REGULATOR REDD"/>
    <property type="match status" value="1"/>
</dbReference>
<reference evidence="8" key="2">
    <citation type="submission" date="2020-09" db="EMBL/GenBank/DDBJ databases">
        <authorList>
            <person name="Sun Q."/>
            <person name="Ohkuma M."/>
        </authorList>
    </citation>
    <scope>NUCLEOTIDE SEQUENCE</scope>
    <source>
        <strain evidence="8">JCM 4477</strain>
    </source>
</reference>
<dbReference type="Gene3D" id="3.40.50.300">
    <property type="entry name" value="P-loop containing nucleotide triphosphate hydrolases"/>
    <property type="match status" value="1"/>
</dbReference>
<proteinExistence type="inferred from homology"/>
<dbReference type="Pfam" id="PF13191">
    <property type="entry name" value="AAA_16"/>
    <property type="match status" value="1"/>
</dbReference>
<comment type="caution">
    <text evidence="8">The sequence shown here is derived from an EMBL/GenBank/DDBJ whole genome shotgun (WGS) entry which is preliminary data.</text>
</comment>
<dbReference type="InterPro" id="IPR001867">
    <property type="entry name" value="OmpR/PhoB-type_DNA-bd"/>
</dbReference>
<dbReference type="AlphaFoldDB" id="A0A919EC72"/>
<evidence type="ECO:0000256" key="3">
    <source>
        <dbReference type="ARBA" id="ARBA00023015"/>
    </source>
</evidence>
<reference evidence="8" key="1">
    <citation type="journal article" date="2014" name="Int. J. Syst. Evol. Microbiol.">
        <title>Complete genome sequence of Corynebacterium casei LMG S-19264T (=DSM 44701T), isolated from a smear-ripened cheese.</title>
        <authorList>
            <consortium name="US DOE Joint Genome Institute (JGI-PGF)"/>
            <person name="Walter F."/>
            <person name="Albersmeier A."/>
            <person name="Kalinowski J."/>
            <person name="Ruckert C."/>
        </authorList>
    </citation>
    <scope>NUCLEOTIDE SEQUENCE</scope>
    <source>
        <strain evidence="8">JCM 4477</strain>
    </source>
</reference>
<dbReference type="Proteomes" id="UP000630718">
    <property type="component" value="Unassembled WGS sequence"/>
</dbReference>
<dbReference type="InterPro" id="IPR041664">
    <property type="entry name" value="AAA_16"/>
</dbReference>
<dbReference type="SMART" id="SM00862">
    <property type="entry name" value="Trans_reg_C"/>
    <property type="match status" value="1"/>
</dbReference>
<gene>
    <name evidence="8" type="ORF">GCM10018772_69980</name>
</gene>
<dbReference type="InterPro" id="IPR027417">
    <property type="entry name" value="P-loop_NTPase"/>
</dbReference>